<evidence type="ECO:0000256" key="1">
    <source>
        <dbReference type="SAM" id="MobiDB-lite"/>
    </source>
</evidence>
<dbReference type="Proteomes" id="UP001058124">
    <property type="component" value="Unassembled WGS sequence"/>
</dbReference>
<evidence type="ECO:0008006" key="4">
    <source>
        <dbReference type="Google" id="ProtNLM"/>
    </source>
</evidence>
<reference evidence="2" key="1">
    <citation type="submission" date="2022-06" db="EMBL/GenBank/DDBJ databases">
        <title>Draft genome sequences of Leminorella grimontii str. JCM5902.</title>
        <authorList>
            <person name="Wakabayashi Y."/>
            <person name="Kojima K."/>
        </authorList>
    </citation>
    <scope>NUCLEOTIDE SEQUENCE</scope>
    <source>
        <strain evidence="2">JCM 5902</strain>
    </source>
</reference>
<evidence type="ECO:0000313" key="3">
    <source>
        <dbReference type="Proteomes" id="UP001058124"/>
    </source>
</evidence>
<feature type="compositionally biased region" description="Basic and acidic residues" evidence="1">
    <location>
        <begin position="48"/>
        <end position="58"/>
    </location>
</feature>
<gene>
    <name evidence="2" type="ORF">SOASR030_35470</name>
</gene>
<keyword evidence="3" id="KW-1185">Reference proteome</keyword>
<name>A0AAV5N5N3_9GAMM</name>
<comment type="caution">
    <text evidence="2">The sequence shown here is derived from an EMBL/GenBank/DDBJ whole genome shotgun (WGS) entry which is preliminary data.</text>
</comment>
<protein>
    <recommendedName>
        <fullName evidence="4">Rhs family protein</fullName>
    </recommendedName>
</protein>
<sequence>MPLDRHPNPNDPITKSHLNRGVVNNPPRTFSREDYGQQKTHGQLGYDENNKVPPHEHKITYNDRGYVDKQYYRKMDKDGKAIGPWIEDKK</sequence>
<accession>A0AAV5N5N3</accession>
<dbReference type="EMBL" id="BRLH01000015">
    <property type="protein sequence ID" value="GKX57435.1"/>
    <property type="molecule type" value="Genomic_DNA"/>
</dbReference>
<feature type="region of interest" description="Disordered" evidence="1">
    <location>
        <begin position="1"/>
        <end position="58"/>
    </location>
</feature>
<dbReference type="AlphaFoldDB" id="A0AAV5N5N3"/>
<evidence type="ECO:0000313" key="2">
    <source>
        <dbReference type="EMBL" id="GKX57435.1"/>
    </source>
</evidence>
<proteinExistence type="predicted"/>
<organism evidence="2 3">
    <name type="scientific">Leminorella grimontii</name>
    <dbReference type="NCBI Taxonomy" id="82981"/>
    <lineage>
        <taxon>Bacteria</taxon>
        <taxon>Pseudomonadati</taxon>
        <taxon>Pseudomonadota</taxon>
        <taxon>Gammaproteobacteria</taxon>
        <taxon>Enterobacterales</taxon>
        <taxon>Budviciaceae</taxon>
        <taxon>Leminorella</taxon>
    </lineage>
</organism>